<evidence type="ECO:0000313" key="1">
    <source>
        <dbReference type="EMBL" id="MFD1783610.1"/>
    </source>
</evidence>
<accession>A0ABW4N336</accession>
<reference evidence="2" key="1">
    <citation type="journal article" date="2019" name="Int. J. Syst. Evol. Microbiol.">
        <title>The Global Catalogue of Microorganisms (GCM) 10K type strain sequencing project: providing services to taxonomists for standard genome sequencing and annotation.</title>
        <authorList>
            <consortium name="The Broad Institute Genomics Platform"/>
            <consortium name="The Broad Institute Genome Sequencing Center for Infectious Disease"/>
            <person name="Wu L."/>
            <person name="Ma J."/>
        </authorList>
    </citation>
    <scope>NUCLEOTIDE SEQUENCE [LARGE SCALE GENOMIC DNA]</scope>
    <source>
        <strain evidence="2">DFY28</strain>
    </source>
</reference>
<dbReference type="InterPro" id="IPR049253">
    <property type="entry name" value="DUF6886"/>
</dbReference>
<proteinExistence type="predicted"/>
<gene>
    <name evidence="1" type="ORF">ACFSC0_09420</name>
</gene>
<comment type="caution">
    <text evidence="1">The sequence shown here is derived from an EMBL/GenBank/DDBJ whole genome shotgun (WGS) entry which is preliminary data.</text>
</comment>
<name>A0ABW4N336_9CAUL</name>
<evidence type="ECO:0000313" key="2">
    <source>
        <dbReference type="Proteomes" id="UP001597237"/>
    </source>
</evidence>
<dbReference type="Proteomes" id="UP001597237">
    <property type="component" value="Unassembled WGS sequence"/>
</dbReference>
<keyword evidence="2" id="KW-1185">Reference proteome</keyword>
<dbReference type="EMBL" id="JBHUEY010000001">
    <property type="protein sequence ID" value="MFD1783610.1"/>
    <property type="molecule type" value="Genomic_DNA"/>
</dbReference>
<protein>
    <submittedName>
        <fullName evidence="1">DUF6886 family protein</fullName>
    </submittedName>
</protein>
<sequence>MRLFHFSDDPDIRRFVPRPVAVPSERGPGREWLNGPLVWAISEERQAMYLFPRDCPRILLWPTPQTSHEDLAAWFGGRSWRTLAHIEWRWFERLRTGRLYRYELPAETFEDLDTAGMWVSREAVTPIAMQVIDDLPAALAALDVELRIMPTLAPLKDVWSTTLHASGIRLRNAAGWAEAGAPTPRLLASPEPSG</sequence>
<dbReference type="Pfam" id="PF21820">
    <property type="entry name" value="DUF6886"/>
    <property type="match status" value="1"/>
</dbReference>
<organism evidence="1 2">
    <name type="scientific">Phenylobacterium terrae</name>
    <dbReference type="NCBI Taxonomy" id="2665495"/>
    <lineage>
        <taxon>Bacteria</taxon>
        <taxon>Pseudomonadati</taxon>
        <taxon>Pseudomonadota</taxon>
        <taxon>Alphaproteobacteria</taxon>
        <taxon>Caulobacterales</taxon>
        <taxon>Caulobacteraceae</taxon>
        <taxon>Phenylobacterium</taxon>
    </lineage>
</organism>
<dbReference type="RefSeq" id="WP_377283196.1">
    <property type="nucleotide sequence ID" value="NZ_JBHRSI010000008.1"/>
</dbReference>